<dbReference type="EMBL" id="CAXKWB010005917">
    <property type="protein sequence ID" value="CAL4080528.1"/>
    <property type="molecule type" value="Genomic_DNA"/>
</dbReference>
<reference evidence="1 2" key="1">
    <citation type="submission" date="2024-05" db="EMBL/GenBank/DDBJ databases">
        <authorList>
            <person name="Wallberg A."/>
        </authorList>
    </citation>
    <scope>NUCLEOTIDE SEQUENCE [LARGE SCALE GENOMIC DNA]</scope>
</reference>
<gene>
    <name evidence="1" type="ORF">MNOR_LOCUS11307</name>
</gene>
<proteinExistence type="predicted"/>
<evidence type="ECO:0000313" key="2">
    <source>
        <dbReference type="Proteomes" id="UP001497623"/>
    </source>
</evidence>
<protein>
    <submittedName>
        <fullName evidence="1">Uncharacterized protein</fullName>
    </submittedName>
</protein>
<accession>A0AAV2QD44</accession>
<sequence length="124" mass="14360">MLHDVDPRIKPRKALVLRTIRSDDGGIRSCKVRIGKHESIRPVSSFRDLELNVYDTYQYQESEVKDHKINVQTVEHLLKSNREHNGDPVITSLDQEEPLLSPLPQRVERGSKVKARKLIGQYYS</sequence>
<dbReference type="Proteomes" id="UP001497623">
    <property type="component" value="Unassembled WGS sequence"/>
</dbReference>
<comment type="caution">
    <text evidence="1">The sequence shown here is derived from an EMBL/GenBank/DDBJ whole genome shotgun (WGS) entry which is preliminary data.</text>
</comment>
<dbReference type="AlphaFoldDB" id="A0AAV2QD44"/>
<organism evidence="1 2">
    <name type="scientific">Meganyctiphanes norvegica</name>
    <name type="common">Northern krill</name>
    <name type="synonym">Thysanopoda norvegica</name>
    <dbReference type="NCBI Taxonomy" id="48144"/>
    <lineage>
        <taxon>Eukaryota</taxon>
        <taxon>Metazoa</taxon>
        <taxon>Ecdysozoa</taxon>
        <taxon>Arthropoda</taxon>
        <taxon>Crustacea</taxon>
        <taxon>Multicrustacea</taxon>
        <taxon>Malacostraca</taxon>
        <taxon>Eumalacostraca</taxon>
        <taxon>Eucarida</taxon>
        <taxon>Euphausiacea</taxon>
        <taxon>Euphausiidae</taxon>
        <taxon>Meganyctiphanes</taxon>
    </lineage>
</organism>
<keyword evidence="2" id="KW-1185">Reference proteome</keyword>
<evidence type="ECO:0000313" key="1">
    <source>
        <dbReference type="EMBL" id="CAL4080528.1"/>
    </source>
</evidence>
<name>A0AAV2QD44_MEGNR</name>